<feature type="coiled-coil region" evidence="1">
    <location>
        <begin position="151"/>
        <end position="178"/>
    </location>
</feature>
<reference evidence="2 3" key="1">
    <citation type="journal article" date="2013" name="Front. Plant Sci.">
        <title>The Reference Genome of the Halophytic Plant Eutrema salsugineum.</title>
        <authorList>
            <person name="Yang R."/>
            <person name="Jarvis D.E."/>
            <person name="Chen H."/>
            <person name="Beilstein M.A."/>
            <person name="Grimwood J."/>
            <person name="Jenkins J."/>
            <person name="Shu S."/>
            <person name="Prochnik S."/>
            <person name="Xin M."/>
            <person name="Ma C."/>
            <person name="Schmutz J."/>
            <person name="Wing R.A."/>
            <person name="Mitchell-Olds T."/>
            <person name="Schumaker K.S."/>
            <person name="Wang X."/>
        </authorList>
    </citation>
    <scope>NUCLEOTIDE SEQUENCE [LARGE SCALE GENOMIC DNA]</scope>
</reference>
<evidence type="ECO:0000256" key="1">
    <source>
        <dbReference type="SAM" id="Coils"/>
    </source>
</evidence>
<evidence type="ECO:0000313" key="3">
    <source>
        <dbReference type="Proteomes" id="UP000030689"/>
    </source>
</evidence>
<dbReference type="Gramene" id="ESQ44242">
    <property type="protein sequence ID" value="ESQ44242"/>
    <property type="gene ID" value="EUTSA_v10006486mg"/>
</dbReference>
<evidence type="ECO:0000313" key="2">
    <source>
        <dbReference type="EMBL" id="ESQ44242.1"/>
    </source>
</evidence>
<dbReference type="Proteomes" id="UP000030689">
    <property type="component" value="Unassembled WGS sequence"/>
</dbReference>
<dbReference type="PANTHER" id="PTHR46236:SF32">
    <property type="entry name" value="MATH DOMAIN-CONTAINING PROTEIN"/>
    <property type="match status" value="1"/>
</dbReference>
<feature type="non-terminal residue" evidence="2">
    <location>
        <position position="184"/>
    </location>
</feature>
<dbReference type="EMBL" id="KI517455">
    <property type="protein sequence ID" value="ESQ44242.1"/>
    <property type="molecule type" value="Genomic_DNA"/>
</dbReference>
<accession>V4LP28</accession>
<proteinExistence type="predicted"/>
<organism evidence="2 3">
    <name type="scientific">Eutrema salsugineum</name>
    <name type="common">Saltwater cress</name>
    <name type="synonym">Sisymbrium salsugineum</name>
    <dbReference type="NCBI Taxonomy" id="72664"/>
    <lineage>
        <taxon>Eukaryota</taxon>
        <taxon>Viridiplantae</taxon>
        <taxon>Streptophyta</taxon>
        <taxon>Embryophyta</taxon>
        <taxon>Tracheophyta</taxon>
        <taxon>Spermatophyta</taxon>
        <taxon>Magnoliopsida</taxon>
        <taxon>eudicotyledons</taxon>
        <taxon>Gunneridae</taxon>
        <taxon>Pentapetalae</taxon>
        <taxon>rosids</taxon>
        <taxon>malvids</taxon>
        <taxon>Brassicales</taxon>
        <taxon>Brassicaceae</taxon>
        <taxon>Eutremeae</taxon>
        <taxon>Eutrema</taxon>
    </lineage>
</organism>
<sequence length="184" mass="21341">MEKKLDEVKEKKEKVYVYHAHLQEMKQKYSDLKAQIEKNEIHAKESGFVVRGELKIVAEIEVLKVFGKLDVTEATSSVMKTMDVSSCQWNPKLRTRYMSLLIETLRQSPHEVPEADLAKAYDAQRSITNAGFKLDWLEKKLDEMSEKKEKGEAGETRIKETEKELKDLKLKWLGLEAQLEKGKQ</sequence>
<name>V4LP28_EUTSA</name>
<evidence type="ECO:0008006" key="4">
    <source>
        <dbReference type="Google" id="ProtNLM"/>
    </source>
</evidence>
<keyword evidence="3" id="KW-1185">Reference proteome</keyword>
<dbReference type="PANTHER" id="PTHR46236">
    <property type="entry name" value="TRAF-LIKE SUPERFAMILY PROTEIN"/>
    <property type="match status" value="1"/>
</dbReference>
<protein>
    <recommendedName>
        <fullName evidence="4">MATH domain-containing protein</fullName>
    </recommendedName>
</protein>
<dbReference type="InterPro" id="IPR050804">
    <property type="entry name" value="MCC"/>
</dbReference>
<dbReference type="eggNOG" id="KOG1987">
    <property type="taxonomic scope" value="Eukaryota"/>
</dbReference>
<dbReference type="KEGG" id="eus:EUTSA_v10006486mg"/>
<dbReference type="AlphaFoldDB" id="V4LP28"/>
<keyword evidence="1" id="KW-0175">Coiled coil</keyword>
<gene>
    <name evidence="2" type="ORF">EUTSA_v10006486mg</name>
</gene>